<proteinExistence type="predicted"/>
<sequence>MNALERQVQALRLRRALHDHRAAVDGVLAALDEGVVVPSDVLRLERSAMAVVVAGKPLWDGIDLNGPVTYEINPETKES</sequence>
<dbReference type="RefSeq" id="WP_259864080.1">
    <property type="nucleotide sequence ID" value="NZ_BAAAST010000073.1"/>
</dbReference>
<keyword evidence="2" id="KW-1185">Reference proteome</keyword>
<evidence type="ECO:0000313" key="1">
    <source>
        <dbReference type="EMBL" id="UWP85802.1"/>
    </source>
</evidence>
<gene>
    <name evidence="1" type="ORF">Dfulv_16780</name>
</gene>
<protein>
    <submittedName>
        <fullName evidence="1">Uncharacterized protein</fullName>
    </submittedName>
</protein>
<evidence type="ECO:0000313" key="2">
    <source>
        <dbReference type="Proteomes" id="UP001059617"/>
    </source>
</evidence>
<reference evidence="1" key="2">
    <citation type="submission" date="2022-09" db="EMBL/GenBank/DDBJ databases">
        <title>Biosynthetic gene clusters of Dactylosporangioum fulvum.</title>
        <authorList>
            <person name="Caradec T."/>
        </authorList>
    </citation>
    <scope>NUCLEOTIDE SEQUENCE</scope>
    <source>
        <strain evidence="1">NRRL B-16292</strain>
    </source>
</reference>
<reference evidence="1" key="1">
    <citation type="submission" date="2021-04" db="EMBL/GenBank/DDBJ databases">
        <authorList>
            <person name="Hartkoorn R.C."/>
            <person name="Beaudoing E."/>
            <person name="Hot D."/>
        </authorList>
    </citation>
    <scope>NUCLEOTIDE SEQUENCE</scope>
    <source>
        <strain evidence="1">NRRL B-16292</strain>
    </source>
</reference>
<accession>A0ABY5W7E2</accession>
<name>A0ABY5W7E2_9ACTN</name>
<organism evidence="1 2">
    <name type="scientific">Dactylosporangium fulvum</name>
    <dbReference type="NCBI Taxonomy" id="53359"/>
    <lineage>
        <taxon>Bacteria</taxon>
        <taxon>Bacillati</taxon>
        <taxon>Actinomycetota</taxon>
        <taxon>Actinomycetes</taxon>
        <taxon>Micromonosporales</taxon>
        <taxon>Micromonosporaceae</taxon>
        <taxon>Dactylosporangium</taxon>
    </lineage>
</organism>
<dbReference type="EMBL" id="CP073720">
    <property type="protein sequence ID" value="UWP85802.1"/>
    <property type="molecule type" value="Genomic_DNA"/>
</dbReference>
<dbReference type="Proteomes" id="UP001059617">
    <property type="component" value="Chromosome"/>
</dbReference>